<dbReference type="Proteomes" id="UP000242519">
    <property type="component" value="Unassembled WGS sequence"/>
</dbReference>
<dbReference type="PRINTS" id="PR00742">
    <property type="entry name" value="GLHYDRLASE35"/>
</dbReference>
<evidence type="ECO:0000313" key="17">
    <source>
        <dbReference type="Proteomes" id="UP000242519"/>
    </source>
</evidence>
<evidence type="ECO:0000256" key="2">
    <source>
        <dbReference type="ARBA" id="ARBA00004613"/>
    </source>
</evidence>
<dbReference type="GO" id="GO:0000272">
    <property type="term" value="P:polysaccharide catabolic process"/>
    <property type="evidence" value="ECO:0007669"/>
    <property type="project" value="UniProtKB-KW"/>
</dbReference>
<evidence type="ECO:0000256" key="6">
    <source>
        <dbReference type="ARBA" id="ARBA00022729"/>
    </source>
</evidence>
<dbReference type="Gene3D" id="3.20.20.80">
    <property type="entry name" value="Glycosidases"/>
    <property type="match status" value="1"/>
</dbReference>
<gene>
    <name evidence="16" type="ORF">B2J93_9217</name>
</gene>
<dbReference type="FunFam" id="2.102.20.10:FF:000001">
    <property type="entry name" value="Beta-galactosidase A"/>
    <property type="match status" value="1"/>
</dbReference>
<dbReference type="FunFam" id="2.60.120.260:FF:000088">
    <property type="entry name" value="Beta-galactosidase A"/>
    <property type="match status" value="1"/>
</dbReference>
<evidence type="ECO:0000256" key="1">
    <source>
        <dbReference type="ARBA" id="ARBA00001412"/>
    </source>
</evidence>
<comment type="subcellular location">
    <subcellularLocation>
        <location evidence="2">Secreted</location>
    </subcellularLocation>
</comment>
<organism evidence="16 17">
    <name type="scientific">Diplocarpon coronariae</name>
    <dbReference type="NCBI Taxonomy" id="2795749"/>
    <lineage>
        <taxon>Eukaryota</taxon>
        <taxon>Fungi</taxon>
        <taxon>Dikarya</taxon>
        <taxon>Ascomycota</taxon>
        <taxon>Pezizomycotina</taxon>
        <taxon>Leotiomycetes</taxon>
        <taxon>Helotiales</taxon>
        <taxon>Drepanopezizaceae</taxon>
        <taxon>Diplocarpon</taxon>
    </lineage>
</organism>
<dbReference type="PANTHER" id="PTHR23421">
    <property type="entry name" value="BETA-GALACTOSIDASE RELATED"/>
    <property type="match status" value="1"/>
</dbReference>
<dbReference type="GO" id="GO:0005576">
    <property type="term" value="C:extracellular region"/>
    <property type="evidence" value="ECO:0007669"/>
    <property type="project" value="UniProtKB-SubCell"/>
</dbReference>
<dbReference type="InterPro" id="IPR008979">
    <property type="entry name" value="Galactose-bd-like_sf"/>
</dbReference>
<proteinExistence type="inferred from homology"/>
<evidence type="ECO:0000256" key="7">
    <source>
        <dbReference type="ARBA" id="ARBA00022801"/>
    </source>
</evidence>
<evidence type="ECO:0000256" key="13">
    <source>
        <dbReference type="RuleBase" id="RU000675"/>
    </source>
</evidence>
<keyword evidence="12" id="KW-0624">Polysaccharide degradation</keyword>
<dbReference type="GO" id="GO:0004565">
    <property type="term" value="F:beta-galactosidase activity"/>
    <property type="evidence" value="ECO:0007669"/>
    <property type="project" value="UniProtKB-EC"/>
</dbReference>
<dbReference type="FunFam" id="2.60.120.260:FF:000065">
    <property type="entry name" value="Beta-galactosidase A"/>
    <property type="match status" value="1"/>
</dbReference>
<evidence type="ECO:0000313" key="16">
    <source>
        <dbReference type="EMBL" id="OWP06444.1"/>
    </source>
</evidence>
<dbReference type="Pfam" id="PF10435">
    <property type="entry name" value="BetaGal_dom2"/>
    <property type="match status" value="1"/>
</dbReference>
<keyword evidence="9" id="KW-0325">Glycoprotein</keyword>
<dbReference type="OrthoDB" id="1657402at2759"/>
<evidence type="ECO:0000256" key="10">
    <source>
        <dbReference type="ARBA" id="ARBA00023277"/>
    </source>
</evidence>
<evidence type="ECO:0000256" key="3">
    <source>
        <dbReference type="ARBA" id="ARBA00009809"/>
    </source>
</evidence>
<dbReference type="Gene3D" id="2.102.20.10">
    <property type="entry name" value="Beta-galactosidase, domain 2"/>
    <property type="match status" value="1"/>
</dbReference>
<dbReference type="Pfam" id="PF01301">
    <property type="entry name" value="Glyco_hydro_35"/>
    <property type="match status" value="1"/>
</dbReference>
<dbReference type="AlphaFoldDB" id="A0A218ZFB6"/>
<keyword evidence="7 13" id="KW-0378">Hydrolase</keyword>
<evidence type="ECO:0000256" key="14">
    <source>
        <dbReference type="RuleBase" id="RU003679"/>
    </source>
</evidence>
<dbReference type="Pfam" id="PF13364">
    <property type="entry name" value="BetaGal_ABD2"/>
    <property type="match status" value="2"/>
</dbReference>
<dbReference type="EMBL" id="MZNU01000046">
    <property type="protein sequence ID" value="OWP06444.1"/>
    <property type="molecule type" value="Genomic_DNA"/>
</dbReference>
<evidence type="ECO:0000256" key="9">
    <source>
        <dbReference type="ARBA" id="ARBA00023180"/>
    </source>
</evidence>
<evidence type="ECO:0000256" key="12">
    <source>
        <dbReference type="ARBA" id="ARBA00023326"/>
    </source>
</evidence>
<dbReference type="SUPFAM" id="SSF117100">
    <property type="entry name" value="Beta-galactosidase LacA, domain 3"/>
    <property type="match status" value="1"/>
</dbReference>
<dbReference type="SUPFAM" id="SSF51445">
    <property type="entry name" value="(Trans)glycosidases"/>
    <property type="match status" value="1"/>
</dbReference>
<dbReference type="EC" id="3.2.1.23" evidence="4 13"/>
<dbReference type="InterPro" id="IPR025972">
    <property type="entry name" value="BetaGal_dom3"/>
</dbReference>
<evidence type="ECO:0000259" key="15">
    <source>
        <dbReference type="SMART" id="SM01029"/>
    </source>
</evidence>
<dbReference type="InterPro" id="IPR031330">
    <property type="entry name" value="Gly_Hdrlase_35_cat"/>
</dbReference>
<dbReference type="FunFam" id="3.20.20.80:FF:000040">
    <property type="entry name" value="Beta-galactosidase A"/>
    <property type="match status" value="1"/>
</dbReference>
<keyword evidence="17" id="KW-1185">Reference proteome</keyword>
<evidence type="ECO:0000256" key="4">
    <source>
        <dbReference type="ARBA" id="ARBA00012756"/>
    </source>
</evidence>
<dbReference type="InterPro" id="IPR037110">
    <property type="entry name" value="Betagal_dom2_sf"/>
</dbReference>
<keyword evidence="6" id="KW-0732">Signal</keyword>
<dbReference type="STRING" id="503106.A0A218ZFB6"/>
<keyword evidence="10" id="KW-0119">Carbohydrate metabolism</keyword>
<protein>
    <recommendedName>
        <fullName evidence="4 13">Beta-galactosidase</fullName>
        <ecNumber evidence="4 13">3.2.1.23</ecNumber>
    </recommendedName>
</protein>
<comment type="caution">
    <text evidence="16">The sequence shown here is derived from an EMBL/GenBank/DDBJ whole genome shotgun (WGS) entry which is preliminary data.</text>
</comment>
<feature type="domain" description="Beta-galactosidase" evidence="15">
    <location>
        <begin position="463"/>
        <end position="640"/>
    </location>
</feature>
<evidence type="ECO:0000256" key="5">
    <source>
        <dbReference type="ARBA" id="ARBA00022525"/>
    </source>
</evidence>
<dbReference type="InterPro" id="IPR001944">
    <property type="entry name" value="Glycoside_Hdrlase_35"/>
</dbReference>
<name>A0A218ZFB6_9HELO</name>
<dbReference type="InterPro" id="IPR018954">
    <property type="entry name" value="Betagal_dom2"/>
</dbReference>
<dbReference type="InterPro" id="IPR036833">
    <property type="entry name" value="BetaGal_dom3_sf"/>
</dbReference>
<dbReference type="InParanoid" id="A0A218ZFB6"/>
<dbReference type="InterPro" id="IPR025300">
    <property type="entry name" value="BetaGal_jelly_roll_dom"/>
</dbReference>
<comment type="similarity">
    <text evidence="3 14">Belongs to the glycosyl hydrolase 35 family.</text>
</comment>
<keyword evidence="8" id="KW-1015">Disulfide bond</keyword>
<sequence length="1076" mass="117752">MESFAAWKGLMSMVHGCERSSWARGAGVQAQVQVEGGQFKKDNLPSVGCGCVSSKRCFRSCADGQSLTMKLLRALFGSVMAAHAAALSVGGRQMVVERDSAGLQEIVTYDEHSLMVYGERVYVFSGEFHPFRLPVPDLWLDVFQKVKALGFNVVSFYVHWALLEGEQGVYTAEGVFAWEPFFAAAQEAGIYLLARPGPYINAEVTGGGFPGWLARLKGKLRTQEADFLAATDNYVANIGAAIAKAQITNGGPVILVQPENEYTGSDGPVPGGFPDPVYFAYIKKQLRDAGIVVPFINNDARPAGYFAPGWSINGSMEGNVDIYGHDSYPLGFDCANPYTWPANNLHTNYHATHETQSPSTLFALVEFQGGAFDPWGGLGFDQCSVLLNMEFERVFYKNNFASGATFLNIYMIFGGTNWGNLGHAGGYTSYDYGASIAENREIHREKYSEAKLEANFLKVSPAFLTSTIGNPGTGVHTDSATIFTTPLLGNGTATNFYIVRHSDYQTLVADTYKLTVETSRGNLSIPQLGGSLTLSGRDSKWHVTDYDLGGTTLLYSTAEIFTWKKFEEKTVLVVYGGPGELHELSVVSSSPAKIIEGSEVTANSTNGTTTLNWHTSSTRRVVQIGSLFIYILDRNTAYNYWVPDFVRSDQWGAYTANIGNTTSVIVEAGYLVRKVYTNDQALHVDGDLNSTVPFKVIGAPAGLNSLRFNDAELDYTVDPVTGDWSSTLQYTAPTINLPELSSLDWKYLDDLPEVKSTYDDAPWTKADHTTSNNPFALLTPTSLYSSDYGYHSGVLLYRGHFTATGSETTFKIRTQGGSGFGSSVWLNATYIGSWAGNDVSLENNSTYTLPNLSAGKKYVFTVAVDNNGLQENWVVGPDQMKWPRGILDYSLEGHAKSDVSWKLTGNLGGEKYIDKARGPLNEGGLYAERHGFHQPYPPNEHWVAGSPMDGTKEAGIAFYQADFKLDLPKNYDVPLSFSFGNTTTDGVAEYRAQLWVNGYQFGKYINNIGPQTEFPVPEGILNYHGQNWLAVEIWALQATGAHLTDFTLKAGTPAWTSLNSPALAPTPRYSERPGAY</sequence>
<reference evidence="16 17" key="1">
    <citation type="submission" date="2017-04" db="EMBL/GenBank/DDBJ databases">
        <title>Draft genome sequence of Marssonina coronaria NL1: causal agent of apple blotch.</title>
        <authorList>
            <person name="Cheng Q."/>
        </authorList>
    </citation>
    <scope>NUCLEOTIDE SEQUENCE [LARGE SCALE GENOMIC DNA]</scope>
    <source>
        <strain evidence="16 17">NL1</strain>
    </source>
</reference>
<dbReference type="Gene3D" id="2.60.390.10">
    <property type="entry name" value="Beta-galactosidase, domain 3"/>
    <property type="match status" value="1"/>
</dbReference>
<evidence type="ECO:0000256" key="11">
    <source>
        <dbReference type="ARBA" id="ARBA00023295"/>
    </source>
</evidence>
<dbReference type="SUPFAM" id="SSF51011">
    <property type="entry name" value="Glycosyl hydrolase domain"/>
    <property type="match status" value="1"/>
</dbReference>
<dbReference type="InterPro" id="IPR017853">
    <property type="entry name" value="GH"/>
</dbReference>
<dbReference type="SMART" id="SM01029">
    <property type="entry name" value="BetaGal_dom2"/>
    <property type="match status" value="1"/>
</dbReference>
<accession>A0A218ZFB6</accession>
<keyword evidence="5" id="KW-0964">Secreted</keyword>
<dbReference type="Gene3D" id="2.60.120.260">
    <property type="entry name" value="Galactose-binding domain-like"/>
    <property type="match status" value="2"/>
</dbReference>
<dbReference type="Pfam" id="PF13363">
    <property type="entry name" value="BetaGal_dom3"/>
    <property type="match status" value="1"/>
</dbReference>
<dbReference type="InterPro" id="IPR019801">
    <property type="entry name" value="Glyco_hydro_35_CS"/>
</dbReference>
<dbReference type="SUPFAM" id="SSF49785">
    <property type="entry name" value="Galactose-binding domain-like"/>
    <property type="match status" value="2"/>
</dbReference>
<evidence type="ECO:0000256" key="8">
    <source>
        <dbReference type="ARBA" id="ARBA00023157"/>
    </source>
</evidence>
<comment type="catalytic activity">
    <reaction evidence="1 13">
        <text>Hydrolysis of terminal non-reducing beta-D-galactose residues in beta-D-galactosides.</text>
        <dbReference type="EC" id="3.2.1.23"/>
    </reaction>
</comment>
<keyword evidence="11 13" id="KW-0326">Glycosidase</keyword>
<dbReference type="PROSITE" id="PS01182">
    <property type="entry name" value="GLYCOSYL_HYDROL_F35"/>
    <property type="match status" value="1"/>
</dbReference>